<gene>
    <name evidence="2" type="ORF">g.8103</name>
    <name evidence="1" type="ORF">g.8104</name>
</gene>
<evidence type="ECO:0000313" key="1">
    <source>
        <dbReference type="EMBL" id="JAS92896.1"/>
    </source>
</evidence>
<dbReference type="AlphaFoldDB" id="A0A1B6J166"/>
<organism evidence="1">
    <name type="scientific">Homalodisca liturata</name>
    <dbReference type="NCBI Taxonomy" id="320908"/>
    <lineage>
        <taxon>Eukaryota</taxon>
        <taxon>Metazoa</taxon>
        <taxon>Ecdysozoa</taxon>
        <taxon>Arthropoda</taxon>
        <taxon>Hexapoda</taxon>
        <taxon>Insecta</taxon>
        <taxon>Pterygota</taxon>
        <taxon>Neoptera</taxon>
        <taxon>Paraneoptera</taxon>
        <taxon>Hemiptera</taxon>
        <taxon>Auchenorrhyncha</taxon>
        <taxon>Membracoidea</taxon>
        <taxon>Cicadellidae</taxon>
        <taxon>Cicadellinae</taxon>
        <taxon>Proconiini</taxon>
        <taxon>Homalodisca</taxon>
    </lineage>
</organism>
<evidence type="ECO:0000313" key="2">
    <source>
        <dbReference type="EMBL" id="JAT00329.1"/>
    </source>
</evidence>
<reference evidence="1" key="1">
    <citation type="submission" date="2015-11" db="EMBL/GenBank/DDBJ databases">
        <title>De novo transcriptome assembly of four potential Pierce s Disease insect vectors from Arizona vineyards.</title>
        <authorList>
            <person name="Tassone E.E."/>
        </authorList>
    </citation>
    <scope>NUCLEOTIDE SEQUENCE</scope>
</reference>
<accession>A0A1B6J166</accession>
<proteinExistence type="predicted"/>
<sequence>MVLKIKYSFQNVNVLLTYVKAHRMTKYTSYFLTPKIFLAASTTSLADGSIASSKVQAYGIGPSTPVTLTMGASRWKKYSLSMSLAQMSAPTPHDGQPSSTVIR</sequence>
<name>A0A1B6J166_9HEMI</name>
<dbReference type="EMBL" id="GECU01014810">
    <property type="protein sequence ID" value="JAS92896.1"/>
    <property type="molecule type" value="Transcribed_RNA"/>
</dbReference>
<dbReference type="EMBL" id="GECU01007378">
    <property type="protein sequence ID" value="JAT00329.1"/>
    <property type="molecule type" value="Transcribed_RNA"/>
</dbReference>
<protein>
    <submittedName>
        <fullName evidence="1">Uncharacterized protein</fullName>
    </submittedName>
</protein>